<dbReference type="Pfam" id="PF00877">
    <property type="entry name" value="NLPC_P60"/>
    <property type="match status" value="1"/>
</dbReference>
<evidence type="ECO:0000313" key="7">
    <source>
        <dbReference type="Proteomes" id="UP000430670"/>
    </source>
</evidence>
<evidence type="ECO:0000256" key="2">
    <source>
        <dbReference type="ARBA" id="ARBA00022670"/>
    </source>
</evidence>
<evidence type="ECO:0000259" key="5">
    <source>
        <dbReference type="PROSITE" id="PS51935"/>
    </source>
</evidence>
<organism evidence="6 7">
    <name type="scientific">Heliobacterium mobile</name>
    <name type="common">Heliobacillus mobilis</name>
    <dbReference type="NCBI Taxonomy" id="28064"/>
    <lineage>
        <taxon>Bacteria</taxon>
        <taxon>Bacillati</taxon>
        <taxon>Bacillota</taxon>
        <taxon>Clostridia</taxon>
        <taxon>Eubacteriales</taxon>
        <taxon>Heliobacteriaceae</taxon>
        <taxon>Heliobacterium</taxon>
    </lineage>
</organism>
<evidence type="ECO:0000313" key="6">
    <source>
        <dbReference type="EMBL" id="MTV47621.1"/>
    </source>
</evidence>
<protein>
    <recommendedName>
        <fullName evidence="5">NlpC/P60 domain-containing protein</fullName>
    </recommendedName>
</protein>
<evidence type="ECO:0000256" key="1">
    <source>
        <dbReference type="ARBA" id="ARBA00007074"/>
    </source>
</evidence>
<evidence type="ECO:0000256" key="3">
    <source>
        <dbReference type="ARBA" id="ARBA00022801"/>
    </source>
</evidence>
<sequence length="264" mass="29694">MEGVRVEDKYIACPLADLWDRPEEPRQRVTQGWLGSPVEVLESQEGWKKVRLPEQGDYEGWIKAEDLETKSGSSVEGPQAIVALPKAVFEKGWLPLGAVFPMVDSWEEGGALLLPSGEVAWFPFGDMREWPHKRSLENDRHMGEEVLQTAAQFLGTPYLWGGMSCHGIDCSALVFMTYRLQGIELPRDAQDQWEALEPVEEEKDLKPGDLIFFSSNQTSADHVGLVGQGGQFIHAASSLGSVQWSNWNEPRWKDILLGFRRVKV</sequence>
<dbReference type="PROSITE" id="PS51935">
    <property type="entry name" value="NLPC_P60"/>
    <property type="match status" value="1"/>
</dbReference>
<dbReference type="GO" id="GO:0006508">
    <property type="term" value="P:proteolysis"/>
    <property type="evidence" value="ECO:0007669"/>
    <property type="project" value="UniProtKB-KW"/>
</dbReference>
<evidence type="ECO:0000256" key="4">
    <source>
        <dbReference type="ARBA" id="ARBA00022807"/>
    </source>
</evidence>
<dbReference type="InterPro" id="IPR038765">
    <property type="entry name" value="Papain-like_cys_pep_sf"/>
</dbReference>
<reference evidence="6 7" key="1">
    <citation type="submission" date="2019-11" db="EMBL/GenBank/DDBJ databases">
        <title>Whole-genome sequence of a the green, strictly anaerobic photosynthetic bacterium Heliobacillus mobilis DSM 6151.</title>
        <authorList>
            <person name="Kyndt J.A."/>
            <person name="Meyer T.E."/>
        </authorList>
    </citation>
    <scope>NUCLEOTIDE SEQUENCE [LARGE SCALE GENOMIC DNA]</scope>
    <source>
        <strain evidence="6 7">DSM 6151</strain>
    </source>
</reference>
<dbReference type="Gene3D" id="2.30.30.40">
    <property type="entry name" value="SH3 Domains"/>
    <property type="match status" value="1"/>
</dbReference>
<dbReference type="AlphaFoldDB" id="A0A6I3SGC0"/>
<dbReference type="GO" id="GO:0008234">
    <property type="term" value="F:cysteine-type peptidase activity"/>
    <property type="evidence" value="ECO:0007669"/>
    <property type="project" value="UniProtKB-KW"/>
</dbReference>
<keyword evidence="4" id="KW-0788">Thiol protease</keyword>
<name>A0A6I3SGC0_HELMO</name>
<proteinExistence type="inferred from homology"/>
<accession>A0A6I3SGC0</accession>
<gene>
    <name evidence="6" type="ORF">GJ688_01330</name>
</gene>
<keyword evidence="2" id="KW-0645">Protease</keyword>
<dbReference type="InterPro" id="IPR041382">
    <property type="entry name" value="SH3_16"/>
</dbReference>
<keyword evidence="7" id="KW-1185">Reference proteome</keyword>
<comment type="similarity">
    <text evidence="1">Belongs to the peptidase C40 family.</text>
</comment>
<keyword evidence="3" id="KW-0378">Hydrolase</keyword>
<dbReference type="PANTHER" id="PTHR47053:SF1">
    <property type="entry name" value="MUREIN DD-ENDOPEPTIDASE MEPH-RELATED"/>
    <property type="match status" value="1"/>
</dbReference>
<dbReference type="Gene3D" id="3.90.1720.10">
    <property type="entry name" value="endopeptidase domain like (from Nostoc punctiforme)"/>
    <property type="match status" value="1"/>
</dbReference>
<dbReference type="OrthoDB" id="9808890at2"/>
<dbReference type="Proteomes" id="UP000430670">
    <property type="component" value="Unassembled WGS sequence"/>
</dbReference>
<comment type="caution">
    <text evidence="6">The sequence shown here is derived from an EMBL/GenBank/DDBJ whole genome shotgun (WGS) entry which is preliminary data.</text>
</comment>
<dbReference type="PANTHER" id="PTHR47053">
    <property type="entry name" value="MUREIN DD-ENDOPEPTIDASE MEPH-RELATED"/>
    <property type="match status" value="1"/>
</dbReference>
<dbReference type="Pfam" id="PF18348">
    <property type="entry name" value="SH3_16"/>
    <property type="match status" value="1"/>
</dbReference>
<feature type="domain" description="NlpC/P60" evidence="5">
    <location>
        <begin position="140"/>
        <end position="263"/>
    </location>
</feature>
<dbReference type="SUPFAM" id="SSF54001">
    <property type="entry name" value="Cysteine proteinases"/>
    <property type="match status" value="1"/>
</dbReference>
<dbReference type="InterPro" id="IPR000064">
    <property type="entry name" value="NLP_P60_dom"/>
</dbReference>
<dbReference type="EMBL" id="WNKU01000001">
    <property type="protein sequence ID" value="MTV47621.1"/>
    <property type="molecule type" value="Genomic_DNA"/>
</dbReference>
<dbReference type="InterPro" id="IPR051202">
    <property type="entry name" value="Peptidase_C40"/>
</dbReference>